<dbReference type="Pfam" id="PF09684">
    <property type="entry name" value="Tail_P2_I"/>
    <property type="match status" value="1"/>
</dbReference>
<sequence length="838" mass="93698">MDANGQKFWSVSEPSQWNIIGDPAGLEYHTSRRALRLANQRRELQFVDNRELAEERLLITPQTLDSYGNRAYLNTETSSIVSTGSFEGEMEIFTVDSADMKISDMVMGFDGVLYIVLDGEIVMHDRRERWKKQNVQVPGENNFIAWRLAADPQGGVWVLDRENKKLGKVNGMPLHKLSQRKFTPDVGRPCKENANPPKLTVLKKIVWPENENPVAIACNSDSEVAVLTWIEDENARVYRITDEYETSSSIELNGVFYPYSMQWVTEDCIALLVAGPTKESPVYCLDFNQQSAWPVGDLYALKKDFNNGPFLHALDYPPHYPTSTESRALHHLSFPFYAKMGEAKNDPVMAPLDSGDAQMVWHRIYLEAVIPKGCGIKIWLAATDGEKDATAIMPEFWYEHRFGKIYEQTVREDIPVAVWESIPSELPHHAGFLPCKQEVDIAGLFSVLIQRSSRKVRSLKGRYLHLHVQLTGNGRATPEIFSLRAYGSRFSYVNEYLPELYKESVYLPEADELGESTAADFTGRFVSNFEGLLTNIEDRIGGSYLLTSPQTIPAESLPWLAGWLGYEIDDSLEESVQRNFIQSAADLYRWHGTLRGLKLGLEIATQGAVSGGEIVVLEDFRLRRTFATIIGADLDDKDDPLTAGGATNGNSFIGDSLFIGDENKKEFLALFNADLPVEGAEQSAIDTLFDSLAHRVTILVHEEVEAQDMNLISHIARKEIPAHVEYRVLSASSQFLVGMASLVGVDTYLANRKPKSTARIGESYLGKNDFIQGPAALDPRLEGVGSGVPVMKMKNPVAFADDETAEFAEDITLDAAKSRAFGGRKLTKYNWNYKGKGE</sequence>
<dbReference type="EMBL" id="UOFI01000040">
    <property type="protein sequence ID" value="VAW63246.1"/>
    <property type="molecule type" value="Genomic_DNA"/>
</dbReference>
<dbReference type="InterPro" id="IPR006521">
    <property type="entry name" value="Tail_protein_I"/>
</dbReference>
<reference evidence="1" key="1">
    <citation type="submission" date="2018-06" db="EMBL/GenBank/DDBJ databases">
        <authorList>
            <person name="Zhirakovskaya E."/>
        </authorList>
    </citation>
    <scope>NUCLEOTIDE SEQUENCE</scope>
</reference>
<proteinExistence type="predicted"/>
<protein>
    <recommendedName>
        <fullName evidence="2">Phage tail protein</fullName>
    </recommendedName>
</protein>
<dbReference type="Gene3D" id="2.130.10.10">
    <property type="entry name" value="YVTN repeat-like/Quinoprotein amine dehydrogenase"/>
    <property type="match status" value="1"/>
</dbReference>
<dbReference type="AlphaFoldDB" id="A0A3B0Y4B0"/>
<evidence type="ECO:0008006" key="2">
    <source>
        <dbReference type="Google" id="ProtNLM"/>
    </source>
</evidence>
<dbReference type="InterPro" id="IPR011748">
    <property type="entry name" value="Unchr_phage_tail-like"/>
</dbReference>
<dbReference type="NCBIfam" id="TIGR02242">
    <property type="entry name" value="tail_TIGR02242"/>
    <property type="match status" value="1"/>
</dbReference>
<dbReference type="InterPro" id="IPR015943">
    <property type="entry name" value="WD40/YVTN_repeat-like_dom_sf"/>
</dbReference>
<organism evidence="1">
    <name type="scientific">hydrothermal vent metagenome</name>
    <dbReference type="NCBI Taxonomy" id="652676"/>
    <lineage>
        <taxon>unclassified sequences</taxon>
        <taxon>metagenomes</taxon>
        <taxon>ecological metagenomes</taxon>
    </lineage>
</organism>
<accession>A0A3B0Y4B0</accession>
<evidence type="ECO:0000313" key="1">
    <source>
        <dbReference type="EMBL" id="VAW63246.1"/>
    </source>
</evidence>
<gene>
    <name evidence="1" type="ORF">MNBD_GAMMA09-504</name>
</gene>
<name>A0A3B0Y4B0_9ZZZZ</name>